<accession>A0ABQ8U4W1</accession>
<dbReference type="PANTHER" id="PTHR19842:SF0">
    <property type="entry name" value="TARGET OF RAPAMYCIN COMPLEX SUBUNIT LST8"/>
    <property type="match status" value="1"/>
</dbReference>
<evidence type="ECO:0000313" key="5">
    <source>
        <dbReference type="EMBL" id="KAJ4454389.1"/>
    </source>
</evidence>
<dbReference type="PROSITE" id="PS00678">
    <property type="entry name" value="WD_REPEATS_1"/>
    <property type="match status" value="1"/>
</dbReference>
<dbReference type="SUPFAM" id="SSF50978">
    <property type="entry name" value="WD40 repeat-like"/>
    <property type="match status" value="1"/>
</dbReference>
<keyword evidence="6" id="KW-1185">Reference proteome</keyword>
<dbReference type="PROSITE" id="PS50082">
    <property type="entry name" value="WD_REPEATS_2"/>
    <property type="match status" value="2"/>
</dbReference>
<dbReference type="InterPro" id="IPR015943">
    <property type="entry name" value="WD40/YVTN_repeat-like_dom_sf"/>
</dbReference>
<dbReference type="InterPro" id="IPR037588">
    <property type="entry name" value="MLST8"/>
</dbReference>
<dbReference type="SMART" id="SM00320">
    <property type="entry name" value="WD40"/>
    <property type="match status" value="2"/>
</dbReference>
<comment type="caution">
    <text evidence="5">The sequence shown here is derived from an EMBL/GenBank/DDBJ whole genome shotgun (WGS) entry which is preliminary data.</text>
</comment>
<dbReference type="PANTHER" id="PTHR19842">
    <property type="entry name" value="G BETA-LIKE PROTEIN GBL"/>
    <property type="match status" value="1"/>
</dbReference>
<evidence type="ECO:0000256" key="1">
    <source>
        <dbReference type="ARBA" id="ARBA00009890"/>
    </source>
</evidence>
<gene>
    <name evidence="5" type="ORF">PAPYR_10932</name>
</gene>
<evidence type="ECO:0000313" key="6">
    <source>
        <dbReference type="Proteomes" id="UP001141327"/>
    </source>
</evidence>
<dbReference type="InterPro" id="IPR019775">
    <property type="entry name" value="WD40_repeat_CS"/>
</dbReference>
<sequence length="653" mass="69792">MKLTVTLELTPEEAPQIRDLFATLQKLSATVNVTGIGKQAFLPLLRMLGENESSDITDLILQRLGDGTDTALRDAFTEALLAIISDTRNGPQQRLANSFRILSFLPPDTQHKIVQKLVPSLLAVFNKERPPNCKRSDFLGHAEALACLSRFNLVDMNGLVRMINHYLEKETTQAVGCAVIIKAIEQCGADMKQRCDPAVLAEMANYLLTKITTEYFRAEQHLVGRWLSSFTAPPELVAYADSLNRLPLPAAAAAAAAAAVAADTSFDQAFQATTTQSATNMGFSALGRLVPCRAPREAEKGGAAAEEAVMAAVSLESTVEVWNPRGEHLTRWTLPAPYRGATGLEWNGPSGHLLICSNTTASGSGSSGSSTQHNEAPADGATSHALLVLPVRHEGGGECPRMAREAIALGGDVTAVKLLPGGSHFVAGVTASPTSAQIQLFDMAALPLGACESLPSGGSSQTGGVEGTVRVVEATPVIAMDADQDSITALAYFPDQHLFVSGSRNATVLLWDSRSASQAASLPKGRTGHQDAITSLAAHENYLLTGSLDRKVLGWDVRRPDRPCFPAACVDDTAILCLEWMPYDPTRGVPLAAVGTSKGLSLLDPTTSVSSMAQRRLPPHPRRMPYLGLQWAREGDRGYVYACGPRIEKFELY</sequence>
<dbReference type="InterPro" id="IPR036322">
    <property type="entry name" value="WD40_repeat_dom_sf"/>
</dbReference>
<comment type="similarity">
    <text evidence="1">Belongs to the WD repeat LST8 family.</text>
</comment>
<keyword evidence="2 4" id="KW-0853">WD repeat</keyword>
<dbReference type="Gene3D" id="2.130.10.10">
    <property type="entry name" value="YVTN repeat-like/Quinoprotein amine dehydrogenase"/>
    <property type="match status" value="1"/>
</dbReference>
<name>A0ABQ8U4W1_9EUKA</name>
<dbReference type="PROSITE" id="PS50294">
    <property type="entry name" value="WD_REPEATS_REGION"/>
    <property type="match status" value="2"/>
</dbReference>
<protein>
    <recommendedName>
        <fullName evidence="7">Guanine nucleotide-binding protein subunit beta-like protein</fullName>
    </recommendedName>
</protein>
<reference evidence="5" key="1">
    <citation type="journal article" date="2022" name="bioRxiv">
        <title>Genomics of Preaxostyla Flagellates Illuminates Evolutionary Transitions and the Path Towards Mitochondrial Loss.</title>
        <authorList>
            <person name="Novak L.V.F."/>
            <person name="Treitli S.C."/>
            <person name="Pyrih J."/>
            <person name="Halakuc P."/>
            <person name="Pipaliya S.V."/>
            <person name="Vacek V."/>
            <person name="Brzon O."/>
            <person name="Soukal P."/>
            <person name="Eme L."/>
            <person name="Dacks J.B."/>
            <person name="Karnkowska A."/>
            <person name="Elias M."/>
            <person name="Hampl V."/>
        </authorList>
    </citation>
    <scope>NUCLEOTIDE SEQUENCE</scope>
    <source>
        <strain evidence="5">RCP-MX</strain>
    </source>
</reference>
<evidence type="ECO:0000256" key="2">
    <source>
        <dbReference type="ARBA" id="ARBA00022574"/>
    </source>
</evidence>
<dbReference type="EMBL" id="JAPMOS010000161">
    <property type="protein sequence ID" value="KAJ4454389.1"/>
    <property type="molecule type" value="Genomic_DNA"/>
</dbReference>
<feature type="repeat" description="WD" evidence="4">
    <location>
        <begin position="480"/>
        <end position="521"/>
    </location>
</feature>
<dbReference type="Pfam" id="PF00400">
    <property type="entry name" value="WD40"/>
    <property type="match status" value="2"/>
</dbReference>
<organism evidence="5 6">
    <name type="scientific">Paratrimastix pyriformis</name>
    <dbReference type="NCBI Taxonomy" id="342808"/>
    <lineage>
        <taxon>Eukaryota</taxon>
        <taxon>Metamonada</taxon>
        <taxon>Preaxostyla</taxon>
        <taxon>Paratrimastigidae</taxon>
        <taxon>Paratrimastix</taxon>
    </lineage>
</organism>
<keyword evidence="3" id="KW-0677">Repeat</keyword>
<evidence type="ECO:0000256" key="3">
    <source>
        <dbReference type="ARBA" id="ARBA00022737"/>
    </source>
</evidence>
<proteinExistence type="inferred from homology"/>
<dbReference type="InterPro" id="IPR001680">
    <property type="entry name" value="WD40_rpt"/>
</dbReference>
<evidence type="ECO:0008006" key="7">
    <source>
        <dbReference type="Google" id="ProtNLM"/>
    </source>
</evidence>
<dbReference type="Proteomes" id="UP001141327">
    <property type="component" value="Unassembled WGS sequence"/>
</dbReference>
<feature type="repeat" description="WD" evidence="4">
    <location>
        <begin position="526"/>
        <end position="558"/>
    </location>
</feature>
<evidence type="ECO:0000256" key="4">
    <source>
        <dbReference type="PROSITE-ProRule" id="PRU00221"/>
    </source>
</evidence>